<feature type="transmembrane region" description="Helical" evidence="2">
    <location>
        <begin position="32"/>
        <end position="50"/>
    </location>
</feature>
<feature type="region of interest" description="Disordered" evidence="1">
    <location>
        <begin position="188"/>
        <end position="273"/>
    </location>
</feature>
<accession>M0AIS6</accession>
<feature type="transmembrane region" description="Helical" evidence="2">
    <location>
        <begin position="282"/>
        <end position="300"/>
    </location>
</feature>
<dbReference type="EMBL" id="AOIN01000065">
    <property type="protein sequence ID" value="ELY97797.1"/>
    <property type="molecule type" value="Genomic_DNA"/>
</dbReference>
<evidence type="ECO:0000259" key="3">
    <source>
        <dbReference type="Pfam" id="PF01882"/>
    </source>
</evidence>
<dbReference type="PANTHER" id="PTHR33608">
    <property type="entry name" value="BLL2464 PROTEIN"/>
    <property type="match status" value="1"/>
</dbReference>
<evidence type="ECO:0000256" key="1">
    <source>
        <dbReference type="SAM" id="MobiDB-lite"/>
    </source>
</evidence>
<feature type="domain" description="DUF58" evidence="3">
    <location>
        <begin position="472"/>
        <end position="558"/>
    </location>
</feature>
<dbReference type="Proteomes" id="UP000011693">
    <property type="component" value="Unassembled WGS sequence"/>
</dbReference>
<protein>
    <recommendedName>
        <fullName evidence="3">DUF58 domain-containing protein</fullName>
    </recommendedName>
</protein>
<dbReference type="RefSeq" id="WP_006167950.1">
    <property type="nucleotide sequence ID" value="NZ_AOIN01000065.1"/>
</dbReference>
<dbReference type="PANTHER" id="PTHR33608:SF6">
    <property type="entry name" value="BLL2464 PROTEIN"/>
    <property type="match status" value="1"/>
</dbReference>
<comment type="caution">
    <text evidence="4">The sequence shown here is derived from an EMBL/GenBank/DDBJ whole genome shotgun (WGS) entry which is preliminary data.</text>
</comment>
<dbReference type="Pfam" id="PF23933">
    <property type="entry name" value="DUF7269"/>
    <property type="match status" value="1"/>
</dbReference>
<dbReference type="PATRIC" id="fig|1227492.4.peg.2495"/>
<proteinExistence type="predicted"/>
<reference evidence="4 5" key="1">
    <citation type="journal article" date="2014" name="PLoS Genet.">
        <title>Phylogenetically driven sequencing of extremely halophilic archaea reveals strategies for static and dynamic osmo-response.</title>
        <authorList>
            <person name="Becker E.A."/>
            <person name="Seitzer P.M."/>
            <person name="Tritt A."/>
            <person name="Larsen D."/>
            <person name="Krusor M."/>
            <person name="Yao A.I."/>
            <person name="Wu D."/>
            <person name="Madern D."/>
            <person name="Eisen J.A."/>
            <person name="Darling A.E."/>
            <person name="Facciotti M.T."/>
        </authorList>
    </citation>
    <scope>NUCLEOTIDE SEQUENCE [LARGE SCALE GENOMIC DNA]</scope>
    <source>
        <strain evidence="4 5">JCM 10990</strain>
    </source>
</reference>
<dbReference type="AlphaFoldDB" id="M0AIS6"/>
<evidence type="ECO:0000256" key="2">
    <source>
        <dbReference type="SAM" id="Phobius"/>
    </source>
</evidence>
<dbReference type="InterPro" id="IPR002881">
    <property type="entry name" value="DUF58"/>
</dbReference>
<dbReference type="OrthoDB" id="31512at2157"/>
<evidence type="ECO:0000313" key="4">
    <source>
        <dbReference type="EMBL" id="ELY97797.1"/>
    </source>
</evidence>
<dbReference type="InterPro" id="IPR055693">
    <property type="entry name" value="DUF7269"/>
</dbReference>
<name>M0AIS6_9EURY</name>
<feature type="compositionally biased region" description="Low complexity" evidence="1">
    <location>
        <begin position="211"/>
        <end position="224"/>
    </location>
</feature>
<feature type="compositionally biased region" description="Low complexity" evidence="1">
    <location>
        <begin position="258"/>
        <end position="270"/>
    </location>
</feature>
<organism evidence="4 5">
    <name type="scientific">Natrialba chahannaoensis JCM 10990</name>
    <dbReference type="NCBI Taxonomy" id="1227492"/>
    <lineage>
        <taxon>Archaea</taxon>
        <taxon>Methanobacteriati</taxon>
        <taxon>Methanobacteriota</taxon>
        <taxon>Stenosarchaea group</taxon>
        <taxon>Halobacteria</taxon>
        <taxon>Halobacteriales</taxon>
        <taxon>Natrialbaceae</taxon>
        <taxon>Natrialba</taxon>
    </lineage>
</organism>
<keyword evidence="2" id="KW-1133">Transmembrane helix</keyword>
<evidence type="ECO:0000313" key="5">
    <source>
        <dbReference type="Proteomes" id="UP000011693"/>
    </source>
</evidence>
<dbReference type="Pfam" id="PF01882">
    <property type="entry name" value="DUF58"/>
    <property type="match status" value="1"/>
</dbReference>
<dbReference type="STRING" id="1227492.C482_12625"/>
<gene>
    <name evidence="4" type="ORF">C482_12625</name>
</gene>
<keyword evidence="2" id="KW-0472">Membrane</keyword>
<keyword evidence="2" id="KW-0812">Transmembrane</keyword>
<sequence length="712" mass="75916">MNRRRTVLLLGLLALAVGIAVSVGVLEFSLTETAIMGVGLLAVLIGLRALGLRRGLERSPGSARAEPERRAAVPVPGESFSQSLAAFRRATDGYAVRGRQTVDSLRAAVVAVCTRFRGDSVTEATERIERGNWTDDQVAAAFLSESVKVPSRSILDRVRTAVNREPSFQRSVRHTVAAIAAVGYDGTSATTFAGTEDGSGDEGDTKRNRGADNSSDSSDKAAANTDDDTTERSLPTYVYQPRSATSSDSDDPPRRTTDNTNTNTNTNTTDGISTLRTRQTGYWTGIGAVALLAVGIGTLAEAPGVVLAGVVGIGYAGFARAFDPPEPELAIERTLSDDDPDPGDEVEVHVTLTNTSSRFVPDLRFVDGVPPGLAVTDGSSRLGTALRPGESVGLEYTVTVQRGKHEFDPALALVRDLSRSAECEYVVEAETTVVCEPELRPVAAPVPLRTTAASFAGRLTTAEGGTGTTFHSVREYRPNDPLSRIDWNRRAKTGDLATLSFHEERAASVVVLVDARKRSFLAPEPDAAHAVDRSVAAAGRIAASLLAKGDTVGLAGIGPVGRDGTASAASMSEPCWLAPASGRDHEIRFQELLATHPQFDTMPPAEESRWLSQLRTIRRRLSAETQILLLSPLCDSMAPTIARRLDARGHAVTVVSPDATTDRTIGHQLAATARRVRRFDLQQAGIPVIDWQSTDSIDEVFARHAAGRGGRR</sequence>
<keyword evidence="5" id="KW-1185">Reference proteome</keyword>